<protein>
    <recommendedName>
        <fullName evidence="4">Alkaline-shock protein</fullName>
    </recommendedName>
</protein>
<name>A0A0P6WVR6_9CHLR</name>
<dbReference type="Proteomes" id="UP000050417">
    <property type="component" value="Unassembled WGS sequence"/>
</dbReference>
<sequence length="118" mass="12587">MTDANNPLGNIYISHRAIATIACQSALESYGVVGLAAKNFAEGITQAIVKDPLAGVEVNFTGSEIKIDLYIIIEYGTRIKSVASSVGDSVRYQVEKATGLPVLQVNVHVRGLRISNPD</sequence>
<accession>A0A0P6WVR6</accession>
<dbReference type="AlphaFoldDB" id="A0A0P6WVR6"/>
<evidence type="ECO:0000313" key="2">
    <source>
        <dbReference type="EMBL" id="KPL74358.1"/>
    </source>
</evidence>
<dbReference type="STRING" id="1134406.ADN00_13765"/>
<dbReference type="OrthoDB" id="9791482at2"/>
<keyword evidence="3" id="KW-1185">Reference proteome</keyword>
<comment type="caution">
    <text evidence="2">The sequence shown here is derived from an EMBL/GenBank/DDBJ whole genome shotgun (WGS) entry which is preliminary data.</text>
</comment>
<dbReference type="RefSeq" id="WP_075063601.1">
    <property type="nucleotide sequence ID" value="NZ_LGCL01000032.1"/>
</dbReference>
<dbReference type="PANTHER" id="PTHR34297">
    <property type="entry name" value="HYPOTHETICAL CYTOSOLIC PROTEIN-RELATED"/>
    <property type="match status" value="1"/>
</dbReference>
<dbReference type="EMBL" id="LGCL01000032">
    <property type="protein sequence ID" value="KPL74358.1"/>
    <property type="molecule type" value="Genomic_DNA"/>
</dbReference>
<evidence type="ECO:0008006" key="4">
    <source>
        <dbReference type="Google" id="ProtNLM"/>
    </source>
</evidence>
<evidence type="ECO:0000256" key="1">
    <source>
        <dbReference type="ARBA" id="ARBA00005721"/>
    </source>
</evidence>
<proteinExistence type="inferred from homology"/>
<organism evidence="2 3">
    <name type="scientific">Ornatilinea apprima</name>
    <dbReference type="NCBI Taxonomy" id="1134406"/>
    <lineage>
        <taxon>Bacteria</taxon>
        <taxon>Bacillati</taxon>
        <taxon>Chloroflexota</taxon>
        <taxon>Anaerolineae</taxon>
        <taxon>Anaerolineales</taxon>
        <taxon>Anaerolineaceae</taxon>
        <taxon>Ornatilinea</taxon>
    </lineage>
</organism>
<dbReference type="PANTHER" id="PTHR34297:SF2">
    <property type="entry name" value="ASP23_GLS24 FAMILY ENVELOPE STRESS RESPONSE PROTEIN"/>
    <property type="match status" value="1"/>
</dbReference>
<reference evidence="2 3" key="1">
    <citation type="submission" date="2015-07" db="EMBL/GenBank/DDBJ databases">
        <title>Genome sequence of Ornatilinea apprima DSM 23815.</title>
        <authorList>
            <person name="Hemp J."/>
            <person name="Ward L.M."/>
            <person name="Pace L.A."/>
            <person name="Fischer W.W."/>
        </authorList>
    </citation>
    <scope>NUCLEOTIDE SEQUENCE [LARGE SCALE GENOMIC DNA]</scope>
    <source>
        <strain evidence="2 3">P3M-1</strain>
    </source>
</reference>
<dbReference type="Pfam" id="PF03780">
    <property type="entry name" value="Asp23"/>
    <property type="match status" value="1"/>
</dbReference>
<dbReference type="InterPro" id="IPR005531">
    <property type="entry name" value="Asp23"/>
</dbReference>
<comment type="similarity">
    <text evidence="1">Belongs to the asp23 family.</text>
</comment>
<evidence type="ECO:0000313" key="3">
    <source>
        <dbReference type="Proteomes" id="UP000050417"/>
    </source>
</evidence>
<gene>
    <name evidence="2" type="ORF">ADN00_13765</name>
</gene>